<evidence type="ECO:0000313" key="2">
    <source>
        <dbReference type="EMBL" id="OIK28353.1"/>
    </source>
</evidence>
<organism evidence="2 3">
    <name type="scientific">Streptomyces malaysiense</name>
    <dbReference type="NCBI Taxonomy" id="1428626"/>
    <lineage>
        <taxon>Bacteria</taxon>
        <taxon>Bacillati</taxon>
        <taxon>Actinomycetota</taxon>
        <taxon>Actinomycetes</taxon>
        <taxon>Kitasatosporales</taxon>
        <taxon>Streptomycetaceae</taxon>
        <taxon>Streptomyces</taxon>
    </lineage>
</organism>
<accession>A0A1J4Q5T9</accession>
<reference evidence="2" key="1">
    <citation type="submission" date="2016-10" db="EMBL/GenBank/DDBJ databases">
        <title>Genome sequence of Streptomyces malaysiense MUSC 136.</title>
        <authorList>
            <person name="Lee L.-H."/>
            <person name="Ser H.-L."/>
        </authorList>
    </citation>
    <scope>NUCLEOTIDE SEQUENCE [LARGE SCALE GENOMIC DNA]</scope>
    <source>
        <strain evidence="2">MUSC 136</strain>
    </source>
</reference>
<dbReference type="AlphaFoldDB" id="A0A1J4Q5T9"/>
<proteinExistence type="predicted"/>
<evidence type="ECO:0000313" key="3">
    <source>
        <dbReference type="Proteomes" id="UP000034838"/>
    </source>
</evidence>
<protein>
    <submittedName>
        <fullName evidence="2">Uncharacterized protein</fullName>
    </submittedName>
</protein>
<gene>
    <name evidence="2" type="ORF">VT52_006755</name>
</gene>
<feature type="compositionally biased region" description="Low complexity" evidence="1">
    <location>
        <begin position="74"/>
        <end position="86"/>
    </location>
</feature>
<feature type="region of interest" description="Disordered" evidence="1">
    <location>
        <begin position="24"/>
        <end position="86"/>
    </location>
</feature>
<evidence type="ECO:0000256" key="1">
    <source>
        <dbReference type="SAM" id="MobiDB-lite"/>
    </source>
</evidence>
<keyword evidence="3" id="KW-1185">Reference proteome</keyword>
<name>A0A1J4Q5T9_9ACTN</name>
<comment type="caution">
    <text evidence="2">The sequence shown here is derived from an EMBL/GenBank/DDBJ whole genome shotgun (WGS) entry which is preliminary data.</text>
</comment>
<dbReference type="Proteomes" id="UP000034838">
    <property type="component" value="Unassembled WGS sequence"/>
</dbReference>
<sequence>MVAGYPSDAAENAVRSNVVSVGHFGETDVPNGPQGTVTGPGGECVDVAADDSGTNGADQHRQHAPGRSAIPVQRAPAPAPSGRSSS</sequence>
<dbReference type="EMBL" id="LBDA02000012">
    <property type="protein sequence ID" value="OIK28353.1"/>
    <property type="molecule type" value="Genomic_DNA"/>
</dbReference>